<keyword evidence="3" id="KW-1185">Reference proteome</keyword>
<dbReference type="HOGENOM" id="CLU_160297_0_0_1"/>
<name>A0A0E0BUW1_9ORYZ</name>
<dbReference type="Gramene" id="OGLUM12G19580.1">
    <property type="protein sequence ID" value="OGLUM12G19580.1"/>
    <property type="gene ID" value="OGLUM12G19580"/>
</dbReference>
<protein>
    <submittedName>
        <fullName evidence="2">Uncharacterized protein</fullName>
    </submittedName>
</protein>
<sequence>MADEDVPFEVTITVFDSLVSLDKWSESNDSDAYITPVAAIQLCDPSRRYEALGAPKVTVVQSARLLGAGGTTVGGSRGASRLEAVLRLDGSDLEAVTTRAHQGRPEDGHQASASPVELGSGEAEEKAGPA</sequence>
<dbReference type="EnsemblPlants" id="OGLUM12G19580.1">
    <property type="protein sequence ID" value="OGLUM12G19580.1"/>
    <property type="gene ID" value="OGLUM12G19580"/>
</dbReference>
<reference evidence="2" key="2">
    <citation type="submission" date="2018-05" db="EMBL/GenBank/DDBJ databases">
        <title>OgluRS3 (Oryza glumaepatula Reference Sequence Version 3).</title>
        <authorList>
            <person name="Zhang J."/>
            <person name="Kudrna D."/>
            <person name="Lee S."/>
            <person name="Talag J."/>
            <person name="Welchert J."/>
            <person name="Wing R.A."/>
        </authorList>
    </citation>
    <scope>NUCLEOTIDE SEQUENCE [LARGE SCALE GENOMIC DNA]</scope>
</reference>
<evidence type="ECO:0000313" key="3">
    <source>
        <dbReference type="Proteomes" id="UP000026961"/>
    </source>
</evidence>
<accession>A0A0E0BUW1</accession>
<dbReference type="STRING" id="40148.A0A0E0BUW1"/>
<feature type="region of interest" description="Disordered" evidence="1">
    <location>
        <begin position="95"/>
        <end position="130"/>
    </location>
</feature>
<dbReference type="Proteomes" id="UP000026961">
    <property type="component" value="Chromosome 12"/>
</dbReference>
<reference evidence="2" key="1">
    <citation type="submission" date="2015-04" db="UniProtKB">
        <authorList>
            <consortium name="EnsemblPlants"/>
        </authorList>
    </citation>
    <scope>IDENTIFICATION</scope>
</reference>
<evidence type="ECO:0000256" key="1">
    <source>
        <dbReference type="SAM" id="MobiDB-lite"/>
    </source>
</evidence>
<dbReference type="AlphaFoldDB" id="A0A0E0BUW1"/>
<evidence type="ECO:0000313" key="2">
    <source>
        <dbReference type="EnsemblPlants" id="OGLUM12G19580.1"/>
    </source>
</evidence>
<proteinExistence type="predicted"/>
<organism evidence="2">
    <name type="scientific">Oryza glumipatula</name>
    <dbReference type="NCBI Taxonomy" id="40148"/>
    <lineage>
        <taxon>Eukaryota</taxon>
        <taxon>Viridiplantae</taxon>
        <taxon>Streptophyta</taxon>
        <taxon>Embryophyta</taxon>
        <taxon>Tracheophyta</taxon>
        <taxon>Spermatophyta</taxon>
        <taxon>Magnoliopsida</taxon>
        <taxon>Liliopsida</taxon>
        <taxon>Poales</taxon>
        <taxon>Poaceae</taxon>
        <taxon>BOP clade</taxon>
        <taxon>Oryzoideae</taxon>
        <taxon>Oryzeae</taxon>
        <taxon>Oryzinae</taxon>
        <taxon>Oryza</taxon>
    </lineage>
</organism>